<feature type="domain" description="Carrier" evidence="1">
    <location>
        <begin position="11"/>
        <end position="96"/>
    </location>
</feature>
<dbReference type="InterPro" id="IPR036736">
    <property type="entry name" value="ACP-like_sf"/>
</dbReference>
<dbReference type="Gene3D" id="1.10.1200.10">
    <property type="entry name" value="ACP-like"/>
    <property type="match status" value="1"/>
</dbReference>
<keyword evidence="3" id="KW-1185">Reference proteome</keyword>
<dbReference type="InterPro" id="IPR009081">
    <property type="entry name" value="PP-bd_ACP"/>
</dbReference>
<dbReference type="Pfam" id="PF00550">
    <property type="entry name" value="PP-binding"/>
    <property type="match status" value="1"/>
</dbReference>
<protein>
    <recommendedName>
        <fullName evidence="1">Carrier domain-containing protein</fullName>
    </recommendedName>
</protein>
<dbReference type="RefSeq" id="WP_251970646.1">
    <property type="nucleotide sequence ID" value="NZ_AP025730.1"/>
</dbReference>
<reference evidence="2" key="1">
    <citation type="submission" date="2022-04" db="EMBL/GenBank/DDBJ databases">
        <title>Whole genome sequence of Sphaerotilus sp. FB-5.</title>
        <authorList>
            <person name="Takeda M."/>
            <person name="Narihara S."/>
            <person name="Akimoto M."/>
            <person name="Akimoto R."/>
            <person name="Nishiyashiki S."/>
            <person name="Murakami T."/>
        </authorList>
    </citation>
    <scope>NUCLEOTIDE SEQUENCE</scope>
    <source>
        <strain evidence="2">FB-5</strain>
    </source>
</reference>
<gene>
    <name evidence="2" type="ORF">CATMQ487_44270</name>
</gene>
<dbReference type="Proteomes" id="UP001057498">
    <property type="component" value="Chromosome"/>
</dbReference>
<organism evidence="2 3">
    <name type="scientific">Sphaerotilus microaerophilus</name>
    <dbReference type="NCBI Taxonomy" id="2914710"/>
    <lineage>
        <taxon>Bacteria</taxon>
        <taxon>Pseudomonadati</taxon>
        <taxon>Pseudomonadota</taxon>
        <taxon>Betaproteobacteria</taxon>
        <taxon>Burkholderiales</taxon>
        <taxon>Sphaerotilaceae</taxon>
        <taxon>Sphaerotilus</taxon>
    </lineage>
</organism>
<evidence type="ECO:0000313" key="2">
    <source>
        <dbReference type="EMBL" id="BDI07457.1"/>
    </source>
</evidence>
<evidence type="ECO:0000259" key="1">
    <source>
        <dbReference type="PROSITE" id="PS50075"/>
    </source>
</evidence>
<accession>A0ABM7YS81</accession>
<dbReference type="EMBL" id="AP025730">
    <property type="protein sequence ID" value="BDI07457.1"/>
    <property type="molecule type" value="Genomic_DNA"/>
</dbReference>
<dbReference type="SUPFAM" id="SSF47336">
    <property type="entry name" value="ACP-like"/>
    <property type="match status" value="1"/>
</dbReference>
<evidence type="ECO:0000313" key="3">
    <source>
        <dbReference type="Proteomes" id="UP001057498"/>
    </source>
</evidence>
<proteinExistence type="predicted"/>
<name>A0ABM7YS81_9BURK</name>
<sequence>MNAPPHLATDPDRRAWHAELKALILDATEKADPPGGLSDDEPLFGPDARLDLDSMDALQLSMALQQAYGVRMTDSKDTRRAFASVAHLAAHLAEQLIGRGARPRP</sequence>
<dbReference type="PROSITE" id="PS50075">
    <property type="entry name" value="CARRIER"/>
    <property type="match status" value="1"/>
</dbReference>